<keyword evidence="3" id="KW-0862">Zinc</keyword>
<keyword evidence="2 4" id="KW-0863">Zinc-finger</keyword>
<name>A0A0G4GK15_VITBC</name>
<dbReference type="PhylomeDB" id="A0A0G4GK15"/>
<evidence type="ECO:0000256" key="2">
    <source>
        <dbReference type="ARBA" id="ARBA00022771"/>
    </source>
</evidence>
<evidence type="ECO:0000256" key="4">
    <source>
        <dbReference type="PROSITE-ProRule" id="PRU00134"/>
    </source>
</evidence>
<accession>A0A0G4GK15</accession>
<keyword evidence="7" id="KW-1185">Reference proteome</keyword>
<dbReference type="OrthoDB" id="57654at2759"/>
<dbReference type="InParanoid" id="A0A0G4GK15"/>
<dbReference type="AlphaFoldDB" id="A0A0G4GK15"/>
<dbReference type="EMBL" id="CDMY01000692">
    <property type="protein sequence ID" value="CEM30250.1"/>
    <property type="molecule type" value="Genomic_DNA"/>
</dbReference>
<feature type="domain" description="MYND-type" evidence="5">
    <location>
        <begin position="45"/>
        <end position="85"/>
    </location>
</feature>
<dbReference type="PROSITE" id="PS01360">
    <property type="entry name" value="ZF_MYND_1"/>
    <property type="match status" value="1"/>
</dbReference>
<evidence type="ECO:0000256" key="1">
    <source>
        <dbReference type="ARBA" id="ARBA00022723"/>
    </source>
</evidence>
<gene>
    <name evidence="6" type="ORF">Vbra_22780</name>
</gene>
<dbReference type="InterPro" id="IPR002893">
    <property type="entry name" value="Znf_MYND"/>
</dbReference>
<proteinExistence type="predicted"/>
<evidence type="ECO:0000313" key="7">
    <source>
        <dbReference type="Proteomes" id="UP000041254"/>
    </source>
</evidence>
<evidence type="ECO:0000313" key="6">
    <source>
        <dbReference type="EMBL" id="CEM30250.1"/>
    </source>
</evidence>
<dbReference type="SUPFAM" id="SSF144232">
    <property type="entry name" value="HIT/MYND zinc finger-like"/>
    <property type="match status" value="1"/>
</dbReference>
<dbReference type="Gene3D" id="6.10.140.2220">
    <property type="match status" value="1"/>
</dbReference>
<protein>
    <recommendedName>
        <fullName evidence="5">MYND-type domain-containing protein</fullName>
    </recommendedName>
</protein>
<keyword evidence="1" id="KW-0479">Metal-binding</keyword>
<dbReference type="VEuPathDB" id="CryptoDB:Vbra_22780"/>
<dbReference type="Proteomes" id="UP000041254">
    <property type="component" value="Unassembled WGS sequence"/>
</dbReference>
<dbReference type="Pfam" id="PF01753">
    <property type="entry name" value="zf-MYND"/>
    <property type="match status" value="1"/>
</dbReference>
<evidence type="ECO:0000256" key="3">
    <source>
        <dbReference type="ARBA" id="ARBA00022833"/>
    </source>
</evidence>
<dbReference type="PROSITE" id="PS50865">
    <property type="entry name" value="ZF_MYND_2"/>
    <property type="match status" value="1"/>
</dbReference>
<reference evidence="6 7" key="1">
    <citation type="submission" date="2014-11" db="EMBL/GenBank/DDBJ databases">
        <authorList>
            <person name="Zhu J."/>
            <person name="Qi W."/>
            <person name="Song R."/>
        </authorList>
    </citation>
    <scope>NUCLEOTIDE SEQUENCE [LARGE SCALE GENOMIC DNA]</scope>
</reference>
<sequence>MPFELAPHPRARKAAMSGRRLPLTSADLSGLKIRQNAGRSFPKRCVACGKAAAGAMPCCSVCKLVHYCSRECQSMHWSAGHKAACKEAKKWLSLGLLNHNRAAVMYVYNWMGNDEFFELQRQTQKAIVDEIVGGVHGLAVPVNLSVTLQTYPPRTFAAVQMEAPTNSSSKPRCAHTLLGNMAMYPCFSFAPVGMPGAPLRDEDNAMLLAMLQMACRLVTSAIATCISKSRMRVVPGPFICCGGIASDLFWRKAVCRITLNTPIETMRNRTWYFKPDIQLVCGYALVRACDRVFGIEMASATITRIEAMNNQLHTTAPSEYLSREAWRKNILQTMDRQGVKADIDAHCASKAKKDKLRGGWQQVKKEFLEAALAFTDVVRKHLIEYTANMAGGSIVPTTLAQHLRVSEAEMTRVKEELAALDPQYPPDIQRLINRPHTQGHCEEVEGALVTLADGRKESELSITFKTQLEDYSGTDGSGGAAISFPFP</sequence>
<evidence type="ECO:0000259" key="5">
    <source>
        <dbReference type="PROSITE" id="PS50865"/>
    </source>
</evidence>
<organism evidence="6 7">
    <name type="scientific">Vitrella brassicaformis (strain CCMP3155)</name>
    <dbReference type="NCBI Taxonomy" id="1169540"/>
    <lineage>
        <taxon>Eukaryota</taxon>
        <taxon>Sar</taxon>
        <taxon>Alveolata</taxon>
        <taxon>Colpodellida</taxon>
        <taxon>Vitrellaceae</taxon>
        <taxon>Vitrella</taxon>
    </lineage>
</organism>
<dbReference type="GO" id="GO:0008270">
    <property type="term" value="F:zinc ion binding"/>
    <property type="evidence" value="ECO:0007669"/>
    <property type="project" value="UniProtKB-KW"/>
</dbReference>